<protein>
    <recommendedName>
        <fullName evidence="1">Probable queuosine precursor transporter</fullName>
        <shortName evidence="1">Q precursor transporter</shortName>
    </recommendedName>
</protein>
<dbReference type="HAMAP" id="MF_02088">
    <property type="entry name" value="Q_prec_transport"/>
    <property type="match status" value="1"/>
</dbReference>
<feature type="transmembrane region" description="Helical" evidence="1">
    <location>
        <begin position="12"/>
        <end position="31"/>
    </location>
</feature>
<gene>
    <name evidence="2" type="ORF">SMD27_21090</name>
</gene>
<proteinExistence type="inferred from homology"/>
<dbReference type="NCBIfam" id="TIGR00697">
    <property type="entry name" value="queuosine precursor transporter"/>
    <property type="match status" value="1"/>
</dbReference>
<comment type="function">
    <text evidence="1">Involved in the import of queuosine (Q) precursors, required for Q precursor salvage.</text>
</comment>
<reference evidence="2 3" key="1">
    <citation type="journal article" date="2016" name="Antonie Van Leeuwenhoek">
        <title>Dongia soli sp. nov., isolated from soil from Dokdo, Korea.</title>
        <authorList>
            <person name="Kim D.U."/>
            <person name="Lee H."/>
            <person name="Kim H."/>
            <person name="Kim S.G."/>
            <person name="Ka J.O."/>
        </authorList>
    </citation>
    <scope>NUCLEOTIDE SEQUENCE [LARGE SCALE GENOMIC DNA]</scope>
    <source>
        <strain evidence="2 3">D78</strain>
    </source>
</reference>
<feature type="transmembrane region" description="Helical" evidence="1">
    <location>
        <begin position="71"/>
        <end position="94"/>
    </location>
</feature>
<keyword evidence="1" id="KW-0472">Membrane</keyword>
<evidence type="ECO:0000313" key="2">
    <source>
        <dbReference type="EMBL" id="MDY0885351.1"/>
    </source>
</evidence>
<evidence type="ECO:0000313" key="3">
    <source>
        <dbReference type="Proteomes" id="UP001279642"/>
    </source>
</evidence>
<dbReference type="PANTHER" id="PTHR34300:SF2">
    <property type="entry name" value="QUEUOSINE PRECURSOR TRANSPORTER-RELATED"/>
    <property type="match status" value="1"/>
</dbReference>
<feature type="transmembrane region" description="Helical" evidence="1">
    <location>
        <begin position="37"/>
        <end position="59"/>
    </location>
</feature>
<feature type="transmembrane region" description="Helical" evidence="1">
    <location>
        <begin position="114"/>
        <end position="133"/>
    </location>
</feature>
<comment type="caution">
    <text evidence="2">The sequence shown here is derived from an EMBL/GenBank/DDBJ whole genome shotgun (WGS) entry which is preliminary data.</text>
</comment>
<dbReference type="RefSeq" id="WP_320510425.1">
    <property type="nucleotide sequence ID" value="NZ_JAXCLW010000009.1"/>
</dbReference>
<keyword evidence="1" id="KW-0812">Transmembrane</keyword>
<name>A0ABU5EJG0_9PROT</name>
<comment type="subcellular location">
    <subcellularLocation>
        <location evidence="1">Cell inner membrane</location>
        <topology evidence="1">Multi-pass membrane protein</topology>
    </subcellularLocation>
</comment>
<comment type="similarity">
    <text evidence="1">Belongs to the vitamin uptake transporter (VUT/ECF) (TC 2.A.88) family. Q precursor transporter subfamily.</text>
</comment>
<accession>A0ABU5EJG0</accession>
<organism evidence="2 3">
    <name type="scientific">Dongia soli</name>
    <dbReference type="NCBI Taxonomy" id="600628"/>
    <lineage>
        <taxon>Bacteria</taxon>
        <taxon>Pseudomonadati</taxon>
        <taxon>Pseudomonadota</taxon>
        <taxon>Alphaproteobacteria</taxon>
        <taxon>Rhodospirillales</taxon>
        <taxon>Dongiaceae</taxon>
        <taxon>Dongia</taxon>
    </lineage>
</organism>
<dbReference type="PANTHER" id="PTHR34300">
    <property type="entry name" value="QUEUOSINE PRECURSOR TRANSPORTER-RELATED"/>
    <property type="match status" value="1"/>
</dbReference>
<dbReference type="Pfam" id="PF02592">
    <property type="entry name" value="Vut_1"/>
    <property type="match status" value="1"/>
</dbReference>
<dbReference type="EMBL" id="JAXCLW010000009">
    <property type="protein sequence ID" value="MDY0885351.1"/>
    <property type="molecule type" value="Genomic_DNA"/>
</dbReference>
<keyword evidence="1" id="KW-0813">Transport</keyword>
<sequence length="229" mass="24904">MTQPAGARFSSYFVAVVAFFVTSLVVSNIVAVKLTLIQGLVLPAAVILFPVSYILGDVLTEVYGYRAARRVIWLGFLCNFLAVVAIWLGGLLPAAPFWGDQGAYDRILGTTPRLLLASFLAYLVGEFANAMIMSRLKVAMQGRHLWVRTISSTLVGEGLDSAVFITIAFYDVMPPGVLATAVVTQWLVKSGYEALATPLTYLVVNFLKRREGIDVYDRGVALNPFSSGK</sequence>
<keyword evidence="1" id="KW-1133">Transmembrane helix</keyword>
<dbReference type="InterPro" id="IPR003744">
    <property type="entry name" value="YhhQ"/>
</dbReference>
<keyword evidence="1" id="KW-1003">Cell membrane</keyword>
<keyword evidence="3" id="KW-1185">Reference proteome</keyword>
<evidence type="ECO:0000256" key="1">
    <source>
        <dbReference type="HAMAP-Rule" id="MF_02088"/>
    </source>
</evidence>
<dbReference type="Proteomes" id="UP001279642">
    <property type="component" value="Unassembled WGS sequence"/>
</dbReference>
<keyword evidence="1" id="KW-0997">Cell inner membrane</keyword>